<dbReference type="InterPro" id="IPR003953">
    <property type="entry name" value="FAD-dep_OxRdtase_2_FAD-bd"/>
</dbReference>
<keyword evidence="4" id="KW-0560">Oxidoreductase</keyword>
<gene>
    <name evidence="6" type="ORF">IAI61_02235</name>
</gene>
<keyword evidence="3" id="KW-0274">FAD</keyword>
<protein>
    <submittedName>
        <fullName evidence="6">FAD-dependent oxidoreductase</fullName>
    </submittedName>
</protein>
<dbReference type="EMBL" id="JACTNG010000001">
    <property type="protein sequence ID" value="MBO1077833.1"/>
    <property type="molecule type" value="Genomic_DNA"/>
</dbReference>
<evidence type="ECO:0000259" key="5">
    <source>
        <dbReference type="Pfam" id="PF00890"/>
    </source>
</evidence>
<evidence type="ECO:0000256" key="3">
    <source>
        <dbReference type="ARBA" id="ARBA00022827"/>
    </source>
</evidence>
<comment type="caution">
    <text evidence="6">The sequence shown here is derived from an EMBL/GenBank/DDBJ whole genome shotgun (WGS) entry which is preliminary data.</text>
</comment>
<feature type="domain" description="FAD-dependent oxidoreductase 2 FAD-binding" evidence="5">
    <location>
        <begin position="17"/>
        <end position="434"/>
    </location>
</feature>
<dbReference type="InterPro" id="IPR036188">
    <property type="entry name" value="FAD/NAD-bd_sf"/>
</dbReference>
<evidence type="ECO:0000256" key="2">
    <source>
        <dbReference type="ARBA" id="ARBA00022630"/>
    </source>
</evidence>
<evidence type="ECO:0000256" key="1">
    <source>
        <dbReference type="ARBA" id="ARBA00001974"/>
    </source>
</evidence>
<dbReference type="Proteomes" id="UP001518989">
    <property type="component" value="Unassembled WGS sequence"/>
</dbReference>
<dbReference type="PANTHER" id="PTHR43400">
    <property type="entry name" value="FUMARATE REDUCTASE"/>
    <property type="match status" value="1"/>
</dbReference>
<dbReference type="Gene3D" id="3.50.50.60">
    <property type="entry name" value="FAD/NAD(P)-binding domain"/>
    <property type="match status" value="1"/>
</dbReference>
<keyword evidence="2" id="KW-0285">Flavoprotein</keyword>
<dbReference type="PANTHER" id="PTHR43400:SF7">
    <property type="entry name" value="FAD-DEPENDENT OXIDOREDUCTASE 2 FAD BINDING DOMAIN-CONTAINING PROTEIN"/>
    <property type="match status" value="1"/>
</dbReference>
<evidence type="ECO:0000313" key="6">
    <source>
        <dbReference type="EMBL" id="MBO1077833.1"/>
    </source>
</evidence>
<dbReference type="PRINTS" id="PR00411">
    <property type="entry name" value="PNDRDTASEI"/>
</dbReference>
<dbReference type="PRINTS" id="PR00368">
    <property type="entry name" value="FADPNR"/>
</dbReference>
<evidence type="ECO:0000256" key="4">
    <source>
        <dbReference type="ARBA" id="ARBA00023002"/>
    </source>
</evidence>
<dbReference type="RefSeq" id="WP_207415233.1">
    <property type="nucleotide sequence ID" value="NZ_CP061179.1"/>
</dbReference>
<name>A0ABS3KK33_9PROT</name>
<comment type="cofactor">
    <cofactor evidence="1">
        <name>FAD</name>
        <dbReference type="ChEBI" id="CHEBI:57692"/>
    </cofactor>
</comment>
<dbReference type="InterPro" id="IPR027477">
    <property type="entry name" value="Succ_DH/fumarate_Rdtase_cat_sf"/>
</dbReference>
<organism evidence="6 7">
    <name type="scientific">Roseomonas haemaphysalidis</name>
    <dbReference type="NCBI Taxonomy" id="2768162"/>
    <lineage>
        <taxon>Bacteria</taxon>
        <taxon>Pseudomonadati</taxon>
        <taxon>Pseudomonadota</taxon>
        <taxon>Alphaproteobacteria</taxon>
        <taxon>Acetobacterales</taxon>
        <taxon>Roseomonadaceae</taxon>
        <taxon>Roseomonas</taxon>
    </lineage>
</organism>
<dbReference type="Pfam" id="PF00890">
    <property type="entry name" value="FAD_binding_2"/>
    <property type="match status" value="1"/>
</dbReference>
<accession>A0ABS3KK33</accession>
<reference evidence="6 7" key="1">
    <citation type="submission" date="2020-09" db="EMBL/GenBank/DDBJ databases">
        <title>Roseomonas.</title>
        <authorList>
            <person name="Zhu W."/>
        </authorList>
    </citation>
    <scope>NUCLEOTIDE SEQUENCE [LARGE SCALE GENOMIC DNA]</scope>
    <source>
        <strain evidence="6 7">573</strain>
    </source>
</reference>
<dbReference type="InterPro" id="IPR050315">
    <property type="entry name" value="FAD-oxidoreductase_2"/>
</dbReference>
<sequence length="468" mass="48067">MSILPAGGAAFEFTVPVLVVGAGAAGLTAALAAGEAGAEVLVLERDAVPRGSTALSAGLIPAPGTRWQRAAGEEDSPALFAADIMRKADGEPDPVLVGAATEGIAPTLEWLADSHGLDFSVITDFRYPGHSACRMHGLPSRSGEELVDRLRNAVEQAGIDILCDAQVTDLFADDGGCIRGVALRRPDGSMEQVGCDALVLACNGYGGNPDLVARHVPSLAGALYFGHPGNQGEALLWGEALGAGTRHLSGHQGHGSVAHPIGILITWATIMEGGIQVNAEGRRFSDESHGYSEQAASVLRQPGAIAWSVFDERIASIARQFEDFRQAEAAGAIISAPSIEALAEATGLPPAALRDTLERVEGCKAGQGKDRYGRAFEGVAPLQPPFRAVRVTGALFHTQGGLTTDGEARVLRPDGTALPNLFAAGGAACGVSGSRAEGYLSGNGLLTAVAMGRIAGAMAGGGPRHRNE</sequence>
<dbReference type="SUPFAM" id="SSF56425">
    <property type="entry name" value="Succinate dehydrogenase/fumarate reductase flavoprotein, catalytic domain"/>
    <property type="match status" value="1"/>
</dbReference>
<keyword evidence="7" id="KW-1185">Reference proteome</keyword>
<dbReference type="SUPFAM" id="SSF51905">
    <property type="entry name" value="FAD/NAD(P)-binding domain"/>
    <property type="match status" value="1"/>
</dbReference>
<evidence type="ECO:0000313" key="7">
    <source>
        <dbReference type="Proteomes" id="UP001518989"/>
    </source>
</evidence>
<proteinExistence type="predicted"/>
<dbReference type="Gene3D" id="3.90.700.10">
    <property type="entry name" value="Succinate dehydrogenase/fumarate reductase flavoprotein, catalytic domain"/>
    <property type="match status" value="1"/>
</dbReference>